<dbReference type="Proteomes" id="UP000186795">
    <property type="component" value="Unassembled WGS sequence"/>
</dbReference>
<dbReference type="AlphaFoldDB" id="A0A1N7JVQ4"/>
<proteinExistence type="inferred from homology"/>
<dbReference type="InterPro" id="IPR017871">
    <property type="entry name" value="ABC_transporter-like_CS"/>
</dbReference>
<feature type="domain" description="ABC transporter" evidence="5">
    <location>
        <begin position="4"/>
        <end position="234"/>
    </location>
</feature>
<evidence type="ECO:0000313" key="7">
    <source>
        <dbReference type="Proteomes" id="UP000186795"/>
    </source>
</evidence>
<dbReference type="PROSITE" id="PS50893">
    <property type="entry name" value="ABC_TRANSPORTER_2"/>
    <property type="match status" value="1"/>
</dbReference>
<reference evidence="7" key="1">
    <citation type="submission" date="2017-01" db="EMBL/GenBank/DDBJ databases">
        <authorList>
            <person name="Varghese N."/>
            <person name="Submissions S."/>
        </authorList>
    </citation>
    <scope>NUCLEOTIDE SEQUENCE [LARGE SCALE GENOMIC DNA]</scope>
    <source>
        <strain evidence="7">DSM 45196</strain>
    </source>
</reference>
<dbReference type="PROSITE" id="PS00211">
    <property type="entry name" value="ABC_TRANSPORTER_1"/>
    <property type="match status" value="1"/>
</dbReference>
<dbReference type="GO" id="GO:0005524">
    <property type="term" value="F:ATP binding"/>
    <property type="evidence" value="ECO:0007669"/>
    <property type="project" value="UniProtKB-KW"/>
</dbReference>
<evidence type="ECO:0000313" key="6">
    <source>
        <dbReference type="EMBL" id="SIS53429.1"/>
    </source>
</evidence>
<evidence type="ECO:0000256" key="2">
    <source>
        <dbReference type="ARBA" id="ARBA00022448"/>
    </source>
</evidence>
<dbReference type="SMART" id="SM00382">
    <property type="entry name" value="AAA"/>
    <property type="match status" value="1"/>
</dbReference>
<evidence type="ECO:0000256" key="3">
    <source>
        <dbReference type="ARBA" id="ARBA00022741"/>
    </source>
</evidence>
<comment type="similarity">
    <text evidence="1">Belongs to the ABC transporter superfamily.</text>
</comment>
<evidence type="ECO:0000256" key="4">
    <source>
        <dbReference type="ARBA" id="ARBA00022840"/>
    </source>
</evidence>
<accession>A0A1N7JVQ4</accession>
<organism evidence="6 7">
    <name type="scientific">Kroppenstedtia eburnea</name>
    <dbReference type="NCBI Taxonomy" id="714067"/>
    <lineage>
        <taxon>Bacteria</taxon>
        <taxon>Bacillati</taxon>
        <taxon>Bacillota</taxon>
        <taxon>Bacilli</taxon>
        <taxon>Bacillales</taxon>
        <taxon>Thermoactinomycetaceae</taxon>
        <taxon>Kroppenstedtia</taxon>
    </lineage>
</organism>
<name>A0A1N7JVQ4_9BACL</name>
<dbReference type="SUPFAM" id="SSF52540">
    <property type="entry name" value="P-loop containing nucleoside triphosphate hydrolases"/>
    <property type="match status" value="1"/>
</dbReference>
<protein>
    <submittedName>
        <fullName evidence="6">ABC-2 type transport system ATP-binding protein</fullName>
    </submittedName>
</protein>
<dbReference type="OrthoDB" id="2290519at2"/>
<keyword evidence="7" id="KW-1185">Reference proteome</keyword>
<dbReference type="PANTHER" id="PTHR43335">
    <property type="entry name" value="ABC TRANSPORTER, ATP-BINDING PROTEIN"/>
    <property type="match status" value="1"/>
</dbReference>
<dbReference type="Pfam" id="PF00005">
    <property type="entry name" value="ABC_tran"/>
    <property type="match status" value="1"/>
</dbReference>
<gene>
    <name evidence="6" type="ORF">SAMN05421790_102321</name>
</gene>
<keyword evidence="2" id="KW-0813">Transport</keyword>
<dbReference type="RefSeq" id="WP_076523853.1">
    <property type="nucleotide sequence ID" value="NZ_CP048103.1"/>
</dbReference>
<keyword evidence="4 6" id="KW-0067">ATP-binding</keyword>
<dbReference type="InterPro" id="IPR003439">
    <property type="entry name" value="ABC_transporter-like_ATP-bd"/>
</dbReference>
<evidence type="ECO:0000256" key="1">
    <source>
        <dbReference type="ARBA" id="ARBA00005417"/>
    </source>
</evidence>
<dbReference type="PANTHER" id="PTHR43335:SF4">
    <property type="entry name" value="ABC TRANSPORTER, ATP-BINDING PROTEIN"/>
    <property type="match status" value="1"/>
</dbReference>
<dbReference type="InterPro" id="IPR027417">
    <property type="entry name" value="P-loop_NTPase"/>
</dbReference>
<dbReference type="GO" id="GO:0016887">
    <property type="term" value="F:ATP hydrolysis activity"/>
    <property type="evidence" value="ECO:0007669"/>
    <property type="project" value="InterPro"/>
</dbReference>
<keyword evidence="3" id="KW-0547">Nucleotide-binding</keyword>
<dbReference type="EMBL" id="FTOD01000002">
    <property type="protein sequence ID" value="SIS53429.1"/>
    <property type="molecule type" value="Genomic_DNA"/>
</dbReference>
<sequence>MTVLSVEGVSKRICSRTLVQEISMTVKAGEVYGFLGPNGAGKTTTIRMIVGLIKPTAGRIRICGHDIQTGRRDALRSVGTIVENPETYSYMSGYRNLLHYARLAGIPRRKIKSRIEEVAEIAGLSDRLDDLVKRYSLGMRQRLGVAQAILAHPRLLVLDEPTNGLDPAGIREFRQLIRKLAANGMSIFISSHMLSEIQQMCDRVAVLHKGQMIAEKQVAELLDSEPRYRIRVSPPSLAQSILQTWGKEVKEVGREELLVTIDQKEVPAMVRLLVKDDVEIHGVEEDKNSLEETFLALTGEQRELSSSGGKGEQEHA</sequence>
<evidence type="ECO:0000259" key="5">
    <source>
        <dbReference type="PROSITE" id="PS50893"/>
    </source>
</evidence>
<dbReference type="InterPro" id="IPR003593">
    <property type="entry name" value="AAA+_ATPase"/>
</dbReference>
<dbReference type="Gene3D" id="3.40.50.300">
    <property type="entry name" value="P-loop containing nucleotide triphosphate hydrolases"/>
    <property type="match status" value="1"/>
</dbReference>